<dbReference type="Gene3D" id="1.10.3430.10">
    <property type="entry name" value="Ammonium transporter AmtB like domains"/>
    <property type="match status" value="1"/>
</dbReference>
<dbReference type="InterPro" id="IPR024041">
    <property type="entry name" value="NH4_transpt_AmtB-like_dom"/>
</dbReference>
<dbReference type="PRINTS" id="PR00342">
    <property type="entry name" value="RHESUSRHD"/>
</dbReference>
<sequence length="467" mass="51315">MASLFHKHQFGILITAAQILFFVLIGIFGEYDSKAMPRSSGSEIQTHDYVNSMYPLFQDVHVMMFIGFGFLMTFLRRYGYSAVSVNMLLSCLVIQWGIIVRGFWSEHFAETGKFVLNIESLLTADFAAAVVLITMGAMLGKLSPAQYVVMAFVETAVALTTEHIVVEYFKANDVGGSMIVHTFGAYFGLACAKTFNKKEMVEHEHEGSSYNSDIFSMIGAIFLWVFWPSFNAAIATPEDARHRAIINTYLSLCACTLVTFMISQLTDPERKMRFSMVHIANSTLAGGVAIGTTANVVLHPLHALLVGAGAAVISVLGYAYLTPFMAKKLGIHDTCGVNNLHGMPGVYAGILGFIFAAVYDPARYSTSLGDIYPAMVSNVDGEARSSIIQACFQLAGLALVLGCSLVSGAVTGLILRLKLWNQVREKEYYSDGDYFETPADYDFTTRIISKIDHIELTEHTSLTNKEH</sequence>
<dbReference type="SUPFAM" id="SSF111352">
    <property type="entry name" value="Ammonium transporter"/>
    <property type="match status" value="1"/>
</dbReference>
<evidence type="ECO:0000256" key="4">
    <source>
        <dbReference type="ARBA" id="ARBA00022989"/>
    </source>
</evidence>
<dbReference type="Pfam" id="PF00909">
    <property type="entry name" value="Ammonium_transp"/>
    <property type="match status" value="1"/>
</dbReference>
<keyword evidence="3 6" id="KW-0812">Transmembrane</keyword>
<evidence type="ECO:0000313" key="9">
    <source>
        <dbReference type="WBParaSite" id="SMUV_0000467301-mRNA-1"/>
    </source>
</evidence>
<evidence type="ECO:0000313" key="8">
    <source>
        <dbReference type="Proteomes" id="UP000046393"/>
    </source>
</evidence>
<name>A0A0N5AJM8_9BILA</name>
<evidence type="ECO:0000256" key="5">
    <source>
        <dbReference type="ARBA" id="ARBA00023136"/>
    </source>
</evidence>
<dbReference type="WBParaSite" id="SMUV_0000467301-mRNA-1">
    <property type="protein sequence ID" value="SMUV_0000467301-mRNA-1"/>
    <property type="gene ID" value="SMUV_0000467301"/>
</dbReference>
<comment type="similarity">
    <text evidence="2">Belongs to the ammonium transporter (TC 2.A.49) family. Rh subfamily.</text>
</comment>
<dbReference type="GO" id="GO:0005886">
    <property type="term" value="C:plasma membrane"/>
    <property type="evidence" value="ECO:0007669"/>
    <property type="project" value="InterPro"/>
</dbReference>
<evidence type="ECO:0000256" key="1">
    <source>
        <dbReference type="ARBA" id="ARBA00004141"/>
    </source>
</evidence>
<dbReference type="PANTHER" id="PTHR11730">
    <property type="entry name" value="AMMONIUM TRANSPORTER"/>
    <property type="match status" value="1"/>
</dbReference>
<dbReference type="STRING" id="451379.A0A0N5AJM8"/>
<feature type="transmembrane region" description="Helical" evidence="6">
    <location>
        <begin position="12"/>
        <end position="29"/>
    </location>
</feature>
<evidence type="ECO:0000259" key="7">
    <source>
        <dbReference type="Pfam" id="PF00909"/>
    </source>
</evidence>
<feature type="domain" description="Ammonium transporter AmtB-like" evidence="7">
    <location>
        <begin position="41"/>
        <end position="422"/>
    </location>
</feature>
<feature type="transmembrane region" description="Helical" evidence="6">
    <location>
        <begin position="303"/>
        <end position="321"/>
    </location>
</feature>
<feature type="transmembrane region" description="Helical" evidence="6">
    <location>
        <begin position="87"/>
        <end position="104"/>
    </location>
</feature>
<evidence type="ECO:0000256" key="2">
    <source>
        <dbReference type="ARBA" id="ARBA00011036"/>
    </source>
</evidence>
<organism evidence="8 9">
    <name type="scientific">Syphacia muris</name>
    <dbReference type="NCBI Taxonomy" id="451379"/>
    <lineage>
        <taxon>Eukaryota</taxon>
        <taxon>Metazoa</taxon>
        <taxon>Ecdysozoa</taxon>
        <taxon>Nematoda</taxon>
        <taxon>Chromadorea</taxon>
        <taxon>Rhabditida</taxon>
        <taxon>Spirurina</taxon>
        <taxon>Oxyuridomorpha</taxon>
        <taxon>Oxyuroidea</taxon>
        <taxon>Oxyuridae</taxon>
        <taxon>Syphacia</taxon>
    </lineage>
</organism>
<protein>
    <submittedName>
        <fullName evidence="9">Ammonium_transp domain-containing protein</fullName>
    </submittedName>
</protein>
<dbReference type="InterPro" id="IPR029020">
    <property type="entry name" value="Ammonium/urea_transptr"/>
</dbReference>
<accession>A0A0N5AJM8</accession>
<dbReference type="GO" id="GO:0097272">
    <property type="term" value="P:ammonium homeostasis"/>
    <property type="evidence" value="ECO:0007669"/>
    <property type="project" value="TreeGrafter"/>
</dbReference>
<dbReference type="GO" id="GO:0008519">
    <property type="term" value="F:ammonium channel activity"/>
    <property type="evidence" value="ECO:0007669"/>
    <property type="project" value="InterPro"/>
</dbReference>
<feature type="transmembrane region" description="Helical" evidence="6">
    <location>
        <begin position="342"/>
        <end position="359"/>
    </location>
</feature>
<evidence type="ECO:0000256" key="6">
    <source>
        <dbReference type="SAM" id="Phobius"/>
    </source>
</evidence>
<dbReference type="Proteomes" id="UP000046393">
    <property type="component" value="Unplaced"/>
</dbReference>
<feature type="transmembrane region" description="Helical" evidence="6">
    <location>
        <begin position="178"/>
        <end position="195"/>
    </location>
</feature>
<dbReference type="InterPro" id="IPR002229">
    <property type="entry name" value="RhesusRHD"/>
</dbReference>
<feature type="transmembrane region" description="Helical" evidence="6">
    <location>
        <begin position="387"/>
        <end position="415"/>
    </location>
</feature>
<feature type="transmembrane region" description="Helical" evidence="6">
    <location>
        <begin position="215"/>
        <end position="234"/>
    </location>
</feature>
<comment type="subcellular location">
    <subcellularLocation>
        <location evidence="1">Membrane</location>
        <topology evidence="1">Multi-pass membrane protein</topology>
    </subcellularLocation>
</comment>
<keyword evidence="8" id="KW-1185">Reference proteome</keyword>
<reference evidence="9" key="1">
    <citation type="submission" date="2017-02" db="UniProtKB">
        <authorList>
            <consortium name="WormBaseParasite"/>
        </authorList>
    </citation>
    <scope>IDENTIFICATION</scope>
</reference>
<feature type="transmembrane region" description="Helical" evidence="6">
    <location>
        <begin position="246"/>
        <end position="265"/>
    </location>
</feature>
<keyword evidence="5 6" id="KW-0472">Membrane</keyword>
<dbReference type="AlphaFoldDB" id="A0A0N5AJM8"/>
<feature type="transmembrane region" description="Helical" evidence="6">
    <location>
        <begin position="56"/>
        <end position="75"/>
    </location>
</feature>
<keyword evidence="4 6" id="KW-1133">Transmembrane helix</keyword>
<proteinExistence type="inferred from homology"/>
<dbReference type="FunFam" id="1.10.3430.10:FF:000012">
    <property type="entry name" value="Rh type C glycoprotein"/>
    <property type="match status" value="1"/>
</dbReference>
<feature type="transmembrane region" description="Helical" evidence="6">
    <location>
        <begin position="116"/>
        <end position="140"/>
    </location>
</feature>
<evidence type="ECO:0000256" key="3">
    <source>
        <dbReference type="ARBA" id="ARBA00022692"/>
    </source>
</evidence>
<feature type="transmembrane region" description="Helical" evidence="6">
    <location>
        <begin position="277"/>
        <end position="297"/>
    </location>
</feature>
<dbReference type="PANTHER" id="PTHR11730:SF60">
    <property type="entry name" value="RH50, ISOFORM D"/>
    <property type="match status" value="1"/>
</dbReference>